<gene>
    <name evidence="2" type="ORF">TSARBOMBA_127</name>
</gene>
<sequence length="151" mass="17423">MTFKKPASLIVASEKGNTLGILHYLEDKDFEFTERITKFRGTDEIQRALDYADIVVLGVSTYSTTYQQEPEFPKQIARFQETLESIEGKQVILFGSGRSEYPLFCGALDYLESVLKEKNTILAKYKFEGYPRETQKKEFAKLVKEHIYANN</sequence>
<dbReference type="GO" id="GO:0010181">
    <property type="term" value="F:FMN binding"/>
    <property type="evidence" value="ECO:0007669"/>
    <property type="project" value="InterPro"/>
</dbReference>
<proteinExistence type="predicted"/>
<organism evidence="2 3">
    <name type="scientific">Bacillus phage TsarBomba</name>
    <dbReference type="NCBI Taxonomy" id="1690456"/>
    <lineage>
        <taxon>Viruses</taxon>
        <taxon>Duplodnaviria</taxon>
        <taxon>Heunggongvirae</taxon>
        <taxon>Uroviricota</taxon>
        <taxon>Caudoviricetes</taxon>
        <taxon>Herelleviridae</taxon>
        <taxon>Bastillevirinae</taxon>
        <taxon>Tsarbombavirus</taxon>
        <taxon>Tsarbombavirus tsarbomba</taxon>
    </lineage>
</organism>
<dbReference type="KEGG" id="vg:26633247"/>
<dbReference type="OrthoDB" id="20737at10239"/>
<keyword evidence="3" id="KW-1185">Reference proteome</keyword>
<dbReference type="InterPro" id="IPR008254">
    <property type="entry name" value="Flavodoxin/NO_synth"/>
</dbReference>
<dbReference type="Gene3D" id="3.40.50.360">
    <property type="match status" value="1"/>
</dbReference>
<dbReference type="EMBL" id="KT224359">
    <property type="protein sequence ID" value="ALA13036.1"/>
    <property type="molecule type" value="Genomic_DNA"/>
</dbReference>
<dbReference type="GeneID" id="26633247"/>
<dbReference type="InterPro" id="IPR029039">
    <property type="entry name" value="Flavoprotein-like_sf"/>
</dbReference>
<reference evidence="2 3" key="1">
    <citation type="journal article" date="2015" name="Genome Announc.">
        <title>Complete Genome Sequence of Bacillus cereus Group Phage TsarBomba.</title>
        <authorList>
            <person name="Erill I."/>
            <person name="Caruso S.M."/>
        </authorList>
    </citation>
    <scope>NUCLEOTIDE SEQUENCE [LARGE SCALE GENOMIC DNA]</scope>
</reference>
<dbReference type="SUPFAM" id="SSF52218">
    <property type="entry name" value="Flavoproteins"/>
    <property type="match status" value="1"/>
</dbReference>
<evidence type="ECO:0000259" key="1">
    <source>
        <dbReference type="PROSITE" id="PS50902"/>
    </source>
</evidence>
<dbReference type="RefSeq" id="YP_009206942.1">
    <property type="nucleotide sequence ID" value="NC_028890.1"/>
</dbReference>
<evidence type="ECO:0000313" key="2">
    <source>
        <dbReference type="EMBL" id="ALA13036.1"/>
    </source>
</evidence>
<accession>A0A0K2D0B7</accession>
<dbReference type="PROSITE" id="PS50902">
    <property type="entry name" value="FLAVODOXIN_LIKE"/>
    <property type="match status" value="1"/>
</dbReference>
<dbReference type="Proteomes" id="UP000204602">
    <property type="component" value="Segment"/>
</dbReference>
<name>A0A0K2D0B7_9CAUD</name>
<dbReference type="Pfam" id="PF00258">
    <property type="entry name" value="Flavodoxin_1"/>
    <property type="match status" value="1"/>
</dbReference>
<evidence type="ECO:0000313" key="3">
    <source>
        <dbReference type="Proteomes" id="UP000204602"/>
    </source>
</evidence>
<feature type="domain" description="Flavodoxin-like" evidence="1">
    <location>
        <begin position="7"/>
        <end position="147"/>
    </location>
</feature>
<protein>
    <submittedName>
        <fullName evidence="2">Flavodoxin</fullName>
    </submittedName>
</protein>